<name>A0AA88HYB3_ARTSF</name>
<accession>A0AA88HYB3</accession>
<dbReference type="AlphaFoldDB" id="A0AA88HYB3"/>
<dbReference type="GO" id="GO:0035091">
    <property type="term" value="F:phosphatidylinositol binding"/>
    <property type="evidence" value="ECO:0007669"/>
    <property type="project" value="InterPro"/>
</dbReference>
<dbReference type="EMBL" id="JAVRJZ010000010">
    <property type="protein sequence ID" value="KAK2718115.1"/>
    <property type="molecule type" value="Genomic_DNA"/>
</dbReference>
<feature type="non-terminal residue" evidence="1">
    <location>
        <position position="1"/>
    </location>
</feature>
<sequence length="125" mass="14739">MFQESIENERRDEVDMQLMSSSDYDVLEEPNVCLDSTESGHDFNNASIPFVNIFRFPGEKILPKDIFILGNPIRIKVESWEKTGGPAHILSPYLYTIVIEHGNHVWRIKRRYYQIQNLHNQLKLY</sequence>
<reference evidence="1" key="1">
    <citation type="submission" date="2023-07" db="EMBL/GenBank/DDBJ databases">
        <title>Chromosome-level genome assembly of Artemia franciscana.</title>
        <authorList>
            <person name="Jo E."/>
        </authorList>
    </citation>
    <scope>NUCLEOTIDE SEQUENCE</scope>
    <source>
        <tissue evidence="1">Whole body</tissue>
    </source>
</reference>
<dbReference type="Proteomes" id="UP001187531">
    <property type="component" value="Unassembled WGS sequence"/>
</dbReference>
<protein>
    <submittedName>
        <fullName evidence="1">Uncharacterized protein</fullName>
    </submittedName>
</protein>
<keyword evidence="2" id="KW-1185">Reference proteome</keyword>
<gene>
    <name evidence="1" type="ORF">QYM36_006785</name>
</gene>
<dbReference type="SUPFAM" id="SSF64268">
    <property type="entry name" value="PX domain"/>
    <property type="match status" value="1"/>
</dbReference>
<comment type="caution">
    <text evidence="1">The sequence shown here is derived from an EMBL/GenBank/DDBJ whole genome shotgun (WGS) entry which is preliminary data.</text>
</comment>
<evidence type="ECO:0000313" key="1">
    <source>
        <dbReference type="EMBL" id="KAK2718115.1"/>
    </source>
</evidence>
<evidence type="ECO:0000313" key="2">
    <source>
        <dbReference type="Proteomes" id="UP001187531"/>
    </source>
</evidence>
<dbReference type="InterPro" id="IPR036871">
    <property type="entry name" value="PX_dom_sf"/>
</dbReference>
<organism evidence="1 2">
    <name type="scientific">Artemia franciscana</name>
    <name type="common">Brine shrimp</name>
    <name type="synonym">Artemia sanfranciscana</name>
    <dbReference type="NCBI Taxonomy" id="6661"/>
    <lineage>
        <taxon>Eukaryota</taxon>
        <taxon>Metazoa</taxon>
        <taxon>Ecdysozoa</taxon>
        <taxon>Arthropoda</taxon>
        <taxon>Crustacea</taxon>
        <taxon>Branchiopoda</taxon>
        <taxon>Anostraca</taxon>
        <taxon>Artemiidae</taxon>
        <taxon>Artemia</taxon>
    </lineage>
</organism>
<proteinExistence type="predicted"/>
<dbReference type="Gene3D" id="3.30.1520.10">
    <property type="entry name" value="Phox-like domain"/>
    <property type="match status" value="1"/>
</dbReference>